<dbReference type="Pfam" id="PF17784">
    <property type="entry name" value="Sulfotransfer_4"/>
    <property type="match status" value="1"/>
</dbReference>
<dbReference type="InterPro" id="IPR027417">
    <property type="entry name" value="P-loop_NTPase"/>
</dbReference>
<dbReference type="VEuPathDB" id="FungiDB:ATEG_00599"/>
<dbReference type="AlphaFoldDB" id="A0A5M3YXW9"/>
<keyword evidence="2" id="KW-1185">Reference proteome</keyword>
<protein>
    <submittedName>
        <fullName evidence="1">NAD dependent epimerase/dehydratase</fullName>
    </submittedName>
</protein>
<evidence type="ECO:0000313" key="1">
    <source>
        <dbReference type="EMBL" id="GFF12922.1"/>
    </source>
</evidence>
<evidence type="ECO:0000313" key="2">
    <source>
        <dbReference type="Proteomes" id="UP000452235"/>
    </source>
</evidence>
<dbReference type="PANTHER" id="PTHR36978:SF4">
    <property type="entry name" value="P-LOOP CONTAINING NUCLEOSIDE TRIPHOSPHATE HYDROLASE PROTEIN"/>
    <property type="match status" value="1"/>
</dbReference>
<name>A0A5M3YXW9_ASPTE</name>
<organism evidence="1 2">
    <name type="scientific">Aspergillus terreus</name>
    <dbReference type="NCBI Taxonomy" id="33178"/>
    <lineage>
        <taxon>Eukaryota</taxon>
        <taxon>Fungi</taxon>
        <taxon>Dikarya</taxon>
        <taxon>Ascomycota</taxon>
        <taxon>Pezizomycotina</taxon>
        <taxon>Eurotiomycetes</taxon>
        <taxon>Eurotiomycetidae</taxon>
        <taxon>Eurotiales</taxon>
        <taxon>Aspergillaceae</taxon>
        <taxon>Aspergillus</taxon>
        <taxon>Aspergillus subgen. Circumdati</taxon>
    </lineage>
</organism>
<proteinExistence type="predicted"/>
<reference evidence="1 2" key="1">
    <citation type="submission" date="2020-01" db="EMBL/GenBank/DDBJ databases">
        <title>Aspergillus terreus IFO 6365 whole genome shotgun sequence.</title>
        <authorList>
            <person name="Kanamasa S."/>
            <person name="Takahashi H."/>
        </authorList>
    </citation>
    <scope>NUCLEOTIDE SEQUENCE [LARGE SCALE GENOMIC DNA]</scope>
    <source>
        <strain evidence="1 2">IFO 6365</strain>
    </source>
</reference>
<dbReference type="PANTHER" id="PTHR36978">
    <property type="entry name" value="P-LOOP CONTAINING NUCLEOTIDE TRIPHOSPHATE HYDROLASE"/>
    <property type="match status" value="1"/>
</dbReference>
<sequence>MPAIEFKDKNYQITDIHREKCSRVVPMRVLALGLCKTGTESLMEALRILGYNEAYHGWVALLNNPRDYAMWQKALHAKYDGIGKPFGREEFDRLLGHCQAVSDIPALCFTEELIKAYPEAKVILTVRDIDEWQRSIETIFARSGKWRLKILIPFLRTLTLLCGSRFHWVFVTIPRAGKELFGTNLHSEGRAIYESHYKMVEALVPPENLLHYHVNEGWEPLCRFLNQPVPSVPVPDVNSKEDMRLRMRASVRLALRECILHTIRFVAYICLLVVLCKRLRVGEWGLLSMFNALESG</sequence>
<dbReference type="OrthoDB" id="408152at2759"/>
<dbReference type="Gene3D" id="3.40.50.300">
    <property type="entry name" value="P-loop containing nucleotide triphosphate hydrolases"/>
    <property type="match status" value="1"/>
</dbReference>
<accession>A0A5M3YXW9</accession>
<dbReference type="InterPro" id="IPR040632">
    <property type="entry name" value="Sulfotransfer_4"/>
</dbReference>
<dbReference type="Proteomes" id="UP000452235">
    <property type="component" value="Unassembled WGS sequence"/>
</dbReference>
<dbReference type="SUPFAM" id="SSF52540">
    <property type="entry name" value="P-loop containing nucleoside triphosphate hydrolases"/>
    <property type="match status" value="1"/>
</dbReference>
<dbReference type="EMBL" id="BLJY01000002">
    <property type="protein sequence ID" value="GFF12922.1"/>
    <property type="molecule type" value="Genomic_DNA"/>
</dbReference>
<gene>
    <name evidence="1" type="ORF">ATEIFO6365_0002003200</name>
</gene>
<comment type="caution">
    <text evidence="1">The sequence shown here is derived from an EMBL/GenBank/DDBJ whole genome shotgun (WGS) entry which is preliminary data.</text>
</comment>